<gene>
    <name evidence="2" type="ORF">M378DRAFT_16207</name>
</gene>
<feature type="compositionally biased region" description="Basic and acidic residues" evidence="1">
    <location>
        <begin position="1"/>
        <end position="10"/>
    </location>
</feature>
<organism evidence="2 3">
    <name type="scientific">Amanita muscaria (strain Koide BX008)</name>
    <dbReference type="NCBI Taxonomy" id="946122"/>
    <lineage>
        <taxon>Eukaryota</taxon>
        <taxon>Fungi</taxon>
        <taxon>Dikarya</taxon>
        <taxon>Basidiomycota</taxon>
        <taxon>Agaricomycotina</taxon>
        <taxon>Agaricomycetes</taxon>
        <taxon>Agaricomycetidae</taxon>
        <taxon>Agaricales</taxon>
        <taxon>Pluteineae</taxon>
        <taxon>Amanitaceae</taxon>
        <taxon>Amanita</taxon>
    </lineage>
</organism>
<dbReference type="Proteomes" id="UP000054549">
    <property type="component" value="Unassembled WGS sequence"/>
</dbReference>
<feature type="region of interest" description="Disordered" evidence="1">
    <location>
        <begin position="189"/>
        <end position="222"/>
    </location>
</feature>
<keyword evidence="3" id="KW-1185">Reference proteome</keyword>
<evidence type="ECO:0000313" key="3">
    <source>
        <dbReference type="Proteomes" id="UP000054549"/>
    </source>
</evidence>
<dbReference type="AlphaFoldDB" id="A0A0C2S477"/>
<feature type="region of interest" description="Disordered" evidence="1">
    <location>
        <begin position="1"/>
        <end position="22"/>
    </location>
</feature>
<name>A0A0C2S477_AMAMK</name>
<evidence type="ECO:0000256" key="1">
    <source>
        <dbReference type="SAM" id="MobiDB-lite"/>
    </source>
</evidence>
<evidence type="ECO:0000313" key="2">
    <source>
        <dbReference type="EMBL" id="KIL57485.1"/>
    </source>
</evidence>
<dbReference type="InParanoid" id="A0A0C2S477"/>
<accession>A0A0C2S477</accession>
<proteinExistence type="predicted"/>
<reference evidence="2 3" key="1">
    <citation type="submission" date="2014-04" db="EMBL/GenBank/DDBJ databases">
        <title>Evolutionary Origins and Diversification of the Mycorrhizal Mutualists.</title>
        <authorList>
            <consortium name="DOE Joint Genome Institute"/>
            <consortium name="Mycorrhizal Genomics Consortium"/>
            <person name="Kohler A."/>
            <person name="Kuo A."/>
            <person name="Nagy L.G."/>
            <person name="Floudas D."/>
            <person name="Copeland A."/>
            <person name="Barry K.W."/>
            <person name="Cichocki N."/>
            <person name="Veneault-Fourrey C."/>
            <person name="LaButti K."/>
            <person name="Lindquist E.A."/>
            <person name="Lipzen A."/>
            <person name="Lundell T."/>
            <person name="Morin E."/>
            <person name="Murat C."/>
            <person name="Riley R."/>
            <person name="Ohm R."/>
            <person name="Sun H."/>
            <person name="Tunlid A."/>
            <person name="Henrissat B."/>
            <person name="Grigoriev I.V."/>
            <person name="Hibbett D.S."/>
            <person name="Martin F."/>
        </authorList>
    </citation>
    <scope>NUCLEOTIDE SEQUENCE [LARGE SCALE GENOMIC DNA]</scope>
    <source>
        <strain evidence="2 3">Koide BX008</strain>
    </source>
</reference>
<dbReference type="EMBL" id="KN818367">
    <property type="protein sequence ID" value="KIL57485.1"/>
    <property type="molecule type" value="Genomic_DNA"/>
</dbReference>
<protein>
    <submittedName>
        <fullName evidence="2">Uncharacterized protein</fullName>
    </submittedName>
</protein>
<feature type="region of interest" description="Disordered" evidence="1">
    <location>
        <begin position="460"/>
        <end position="488"/>
    </location>
</feature>
<feature type="compositionally biased region" description="Low complexity" evidence="1">
    <location>
        <begin position="191"/>
        <end position="219"/>
    </location>
</feature>
<dbReference type="HOGENOM" id="CLU_562532_0_0_1"/>
<sequence length="488" mass="52681">MPPKPVKRDSSATQGRYSPLSIPAFKPPSITCPTPVDVPPETPTRAAETVKNVYKTFMTSLSSDVRAQSLYTVFSDLADELEGTEHFSQLIQRIADNLHSMGFTPSALQATPSVALPCALNHDPVTVTVTKEVIKEVLIPADPVTITVTKEVHPTSCATEMKKLRKELSDLKSGISNLYHAANRTHTTVDSLVSSPSPSPSPSVVNSSLGSNDGNNDSSIESVYDNTDTLSSVFSTLKAKHDPLPSSLPPKSFATAAKTNVVSAKSPKEIIRDRAAKSCTNKGTPSNVLVLSDFKAANTADSYKRIAEMRKNVNDTLVENKCKSISWSSRGNLVIKCAKPLSTRDKTDIINLAKATFGNDPTVLNKNTVSYVKFIDVPLFDIEGTPFDNNDFNIMIQQNEKWSDVNITNGPFIVTKKDTPNAKKATIKIGFNDDKHSTMAKRLLKTTILFGGTPIRCKPWTSVPPASGKRKRASNASASSDAGVSSLA</sequence>
<feature type="compositionally biased region" description="Low complexity" evidence="1">
    <location>
        <begin position="474"/>
        <end position="488"/>
    </location>
</feature>